<evidence type="ECO:0000256" key="8">
    <source>
        <dbReference type="ARBA" id="ARBA00022827"/>
    </source>
</evidence>
<evidence type="ECO:0000256" key="12">
    <source>
        <dbReference type="PIRNR" id="PIRNR006268"/>
    </source>
</evidence>
<keyword evidence="6 12" id="KW-0808">Transferase</keyword>
<evidence type="ECO:0000256" key="5">
    <source>
        <dbReference type="ARBA" id="ARBA00022630"/>
    </source>
</evidence>
<evidence type="ECO:0000256" key="3">
    <source>
        <dbReference type="ARBA" id="ARBA00011955"/>
    </source>
</evidence>
<comment type="cofactor">
    <cofactor evidence="1">
        <name>Mg(2+)</name>
        <dbReference type="ChEBI" id="CHEBI:18420"/>
    </cofactor>
</comment>
<dbReference type="SUPFAM" id="SSF143631">
    <property type="entry name" value="ApbE-like"/>
    <property type="match status" value="1"/>
</dbReference>
<evidence type="ECO:0000313" key="14">
    <source>
        <dbReference type="Proteomes" id="UP001160550"/>
    </source>
</evidence>
<reference evidence="13" key="2">
    <citation type="submission" date="2023-04" db="EMBL/GenBank/DDBJ databases">
        <authorList>
            <person name="Sun J.-Q."/>
        </authorList>
    </citation>
    <scope>NUCLEOTIDE SEQUENCE</scope>
    <source>
        <strain evidence="13">CC-YY355</strain>
    </source>
</reference>
<keyword evidence="7 12" id="KW-0479">Metal-binding</keyword>
<gene>
    <name evidence="13" type="ORF">QF205_13585</name>
</gene>
<dbReference type="RefSeq" id="WP_280943298.1">
    <property type="nucleotide sequence ID" value="NZ_JARYGX010000023.1"/>
</dbReference>
<evidence type="ECO:0000313" key="13">
    <source>
        <dbReference type="EMBL" id="MDH7454093.1"/>
    </source>
</evidence>
<comment type="caution">
    <text evidence="13">The sequence shown here is derived from an EMBL/GenBank/DDBJ whole genome shotgun (WGS) entry which is preliminary data.</text>
</comment>
<dbReference type="PIRSF" id="PIRSF006268">
    <property type="entry name" value="ApbE"/>
    <property type="match status" value="1"/>
</dbReference>
<evidence type="ECO:0000256" key="7">
    <source>
        <dbReference type="ARBA" id="ARBA00022723"/>
    </source>
</evidence>
<keyword evidence="9 12" id="KW-0460">Magnesium</keyword>
<evidence type="ECO:0000256" key="6">
    <source>
        <dbReference type="ARBA" id="ARBA00022679"/>
    </source>
</evidence>
<dbReference type="PANTHER" id="PTHR30040">
    <property type="entry name" value="THIAMINE BIOSYNTHESIS LIPOPROTEIN APBE"/>
    <property type="match status" value="1"/>
</dbReference>
<accession>A0ABT6MVI5</accession>
<name>A0ABT6MVI5_9GAMM</name>
<dbReference type="Pfam" id="PF02424">
    <property type="entry name" value="ApbE"/>
    <property type="match status" value="1"/>
</dbReference>
<evidence type="ECO:0000256" key="11">
    <source>
        <dbReference type="ARBA" id="ARBA00048540"/>
    </source>
</evidence>
<evidence type="ECO:0000256" key="1">
    <source>
        <dbReference type="ARBA" id="ARBA00001946"/>
    </source>
</evidence>
<dbReference type="Gene3D" id="3.10.520.10">
    <property type="entry name" value="ApbE-like domains"/>
    <property type="match status" value="1"/>
</dbReference>
<keyword evidence="8 12" id="KW-0274">FAD</keyword>
<proteinExistence type="inferred from homology"/>
<dbReference type="InterPro" id="IPR003374">
    <property type="entry name" value="ApbE-like_sf"/>
</dbReference>
<dbReference type="EC" id="2.7.1.180" evidence="3 12"/>
<comment type="similarity">
    <text evidence="2 12">Belongs to the ApbE family.</text>
</comment>
<dbReference type="GO" id="GO:0016740">
    <property type="term" value="F:transferase activity"/>
    <property type="evidence" value="ECO:0007669"/>
    <property type="project" value="UniProtKB-KW"/>
</dbReference>
<keyword evidence="14" id="KW-1185">Reference proteome</keyword>
<evidence type="ECO:0000256" key="4">
    <source>
        <dbReference type="ARBA" id="ARBA00016337"/>
    </source>
</evidence>
<organism evidence="13 14">
    <name type="scientific">Luteimonas composti</name>
    <dbReference type="NCBI Taxonomy" id="398257"/>
    <lineage>
        <taxon>Bacteria</taxon>
        <taxon>Pseudomonadati</taxon>
        <taxon>Pseudomonadota</taxon>
        <taxon>Gammaproteobacteria</taxon>
        <taxon>Lysobacterales</taxon>
        <taxon>Lysobacteraceae</taxon>
        <taxon>Luteimonas</taxon>
    </lineage>
</organism>
<evidence type="ECO:0000256" key="2">
    <source>
        <dbReference type="ARBA" id="ARBA00008282"/>
    </source>
</evidence>
<sequence>MSAPSAVDGASAPHTLYGATMGTRWRVDLVAPRAFALDPLHAAVQARLDAIVAQMSSWEPDSDLSRFNRAAAGTWHRLQDDFYRVMACALQVAQASDGAFDPAIGRLVAAWGFGAQAGARQAPGPGAMARAREASGWRRLALRQQARELLQPGGVALDLSAIAKGHGVDAIVELLQARGIDAALVEVGGELRGFGRKPDGTPWRVLVESGHDDDAEPCVVTLDDAAIATSGPYWQHYAAGGRIVSHTIDPRSGLPVADPPAATSVLAPSAMLADAWSTALAVMGLEGGLAFAQAQGFAVRMLPAGRGAQPRTSAAFDTRLAT</sequence>
<comment type="catalytic activity">
    <reaction evidence="11 12">
        <text>L-threonyl-[protein] + FAD = FMN-L-threonyl-[protein] + AMP + H(+)</text>
        <dbReference type="Rhea" id="RHEA:36847"/>
        <dbReference type="Rhea" id="RHEA-COMP:11060"/>
        <dbReference type="Rhea" id="RHEA-COMP:11061"/>
        <dbReference type="ChEBI" id="CHEBI:15378"/>
        <dbReference type="ChEBI" id="CHEBI:30013"/>
        <dbReference type="ChEBI" id="CHEBI:57692"/>
        <dbReference type="ChEBI" id="CHEBI:74257"/>
        <dbReference type="ChEBI" id="CHEBI:456215"/>
        <dbReference type="EC" id="2.7.1.180"/>
    </reaction>
</comment>
<protein>
    <recommendedName>
        <fullName evidence="4 12">FAD:protein FMN transferase</fullName>
        <ecNumber evidence="3 12">2.7.1.180</ecNumber>
    </recommendedName>
    <alternativeName>
        <fullName evidence="10 12">Flavin transferase</fullName>
    </alternativeName>
</protein>
<evidence type="ECO:0000256" key="10">
    <source>
        <dbReference type="ARBA" id="ARBA00031306"/>
    </source>
</evidence>
<dbReference type="InterPro" id="IPR024932">
    <property type="entry name" value="ApbE"/>
</dbReference>
<keyword evidence="5 12" id="KW-0285">Flavoprotein</keyword>
<reference evidence="13" key="1">
    <citation type="journal article" date="2007" name="Int. J. Syst. Evol. Microbiol.">
        <title>Luteimonas composti sp. nov., a moderately thermophilic bacterium isolated from food waste.</title>
        <authorList>
            <person name="Young C.C."/>
            <person name="Kampfer P."/>
            <person name="Chen W.M."/>
            <person name="Yen W.S."/>
            <person name="Arun A.B."/>
            <person name="Lai W.A."/>
            <person name="Shen F.T."/>
            <person name="Rekha P.D."/>
            <person name="Lin K.Y."/>
            <person name="Chou J.H."/>
        </authorList>
    </citation>
    <scope>NUCLEOTIDE SEQUENCE</scope>
    <source>
        <strain evidence="13">CC-YY355</strain>
    </source>
</reference>
<dbReference type="EMBL" id="JARYGX010000023">
    <property type="protein sequence ID" value="MDH7454093.1"/>
    <property type="molecule type" value="Genomic_DNA"/>
</dbReference>
<dbReference type="Proteomes" id="UP001160550">
    <property type="component" value="Unassembled WGS sequence"/>
</dbReference>
<evidence type="ECO:0000256" key="9">
    <source>
        <dbReference type="ARBA" id="ARBA00022842"/>
    </source>
</evidence>
<dbReference type="PANTHER" id="PTHR30040:SF2">
    <property type="entry name" value="FAD:PROTEIN FMN TRANSFERASE"/>
    <property type="match status" value="1"/>
</dbReference>